<feature type="compositionally biased region" description="Low complexity" evidence="1">
    <location>
        <begin position="84"/>
        <end position="98"/>
    </location>
</feature>
<feature type="compositionally biased region" description="Low complexity" evidence="1">
    <location>
        <begin position="117"/>
        <end position="138"/>
    </location>
</feature>
<keyword evidence="3" id="KW-1185">Reference proteome</keyword>
<evidence type="ECO:0000313" key="3">
    <source>
        <dbReference type="Proteomes" id="UP000186513"/>
    </source>
</evidence>
<proteinExistence type="predicted"/>
<dbReference type="Proteomes" id="UP000186513">
    <property type="component" value="Unassembled WGS sequence"/>
</dbReference>
<gene>
    <name evidence="2" type="ORF">SAMN02745887_02219</name>
</gene>
<dbReference type="InterPro" id="IPR021457">
    <property type="entry name" value="DUF3108"/>
</dbReference>
<dbReference type="STRING" id="1121279.SAMN02745887_02219"/>
<dbReference type="OrthoDB" id="8526020at2"/>
<evidence type="ECO:0008006" key="4">
    <source>
        <dbReference type="Google" id="ProtNLM"/>
    </source>
</evidence>
<dbReference type="AlphaFoldDB" id="A0A1K2HLF3"/>
<evidence type="ECO:0000313" key="2">
    <source>
        <dbReference type="EMBL" id="SFZ77074.1"/>
    </source>
</evidence>
<feature type="region of interest" description="Disordered" evidence="1">
    <location>
        <begin position="68"/>
        <end position="98"/>
    </location>
</feature>
<dbReference type="EMBL" id="FPKR01000008">
    <property type="protein sequence ID" value="SFZ77074.1"/>
    <property type="molecule type" value="Genomic_DNA"/>
</dbReference>
<protein>
    <recommendedName>
        <fullName evidence="4">DUF3108 domain-containing protein</fullName>
    </recommendedName>
</protein>
<sequence length="355" mass="39420">MPRFAGRLFWALSFSLLLHLLIGFGDSAWQWWLAERIEDEGPAKATSLALKAQALDEQHSADRLPDGVLSVQLGHPSPKRRNTAPAGAQLGAAAQSPLAEDAPLDEAAALAQLLDNQASSEAAPAPAATEPSSETAPARPEVDTRFPRSVDIDYVAFGIVEAEHRWRAKGKHYEISTRIKLEERELRSVGEIGRYGLRPALFSDKRDNRPQPTSQAQFDWGSKTVRLGEPGKQTELALEDGAQDMFSAAYQFALQGDQLPSFTMQVLSGRHSYQVPFELKGETELKLSNQSVTTLVLAGSHKQRRFEFYLAPGWHNLPVRIRMSDGDRVIDLRAQQIRIDGELVLAQPQRLQRDR</sequence>
<evidence type="ECO:0000256" key="1">
    <source>
        <dbReference type="SAM" id="MobiDB-lite"/>
    </source>
</evidence>
<reference evidence="2 3" key="1">
    <citation type="submission" date="2016-11" db="EMBL/GenBank/DDBJ databases">
        <authorList>
            <person name="Jaros S."/>
            <person name="Januszkiewicz K."/>
            <person name="Wedrychowicz H."/>
        </authorList>
    </citation>
    <scope>NUCLEOTIDE SEQUENCE [LARGE SCALE GENOMIC DNA]</scope>
    <source>
        <strain evidence="2 3">DSM 18899</strain>
    </source>
</reference>
<dbReference type="RefSeq" id="WP_072428730.1">
    <property type="nucleotide sequence ID" value="NZ_FPKR01000008.1"/>
</dbReference>
<dbReference type="Pfam" id="PF11306">
    <property type="entry name" value="DUF3108"/>
    <property type="match status" value="1"/>
</dbReference>
<feature type="region of interest" description="Disordered" evidence="1">
    <location>
        <begin position="117"/>
        <end position="144"/>
    </location>
</feature>
<organism evidence="2 3">
    <name type="scientific">Chitinimonas taiwanensis DSM 18899</name>
    <dbReference type="NCBI Taxonomy" id="1121279"/>
    <lineage>
        <taxon>Bacteria</taxon>
        <taxon>Pseudomonadati</taxon>
        <taxon>Pseudomonadota</taxon>
        <taxon>Betaproteobacteria</taxon>
        <taxon>Neisseriales</taxon>
        <taxon>Chitinibacteraceae</taxon>
        <taxon>Chitinimonas</taxon>
    </lineage>
</organism>
<accession>A0A1K2HLF3</accession>
<name>A0A1K2HLF3_9NEIS</name>